<organism evidence="2 3">
    <name type="scientific">Solanum tuberosum</name>
    <name type="common">Potato</name>
    <dbReference type="NCBI Taxonomy" id="4113"/>
    <lineage>
        <taxon>Eukaryota</taxon>
        <taxon>Viridiplantae</taxon>
        <taxon>Streptophyta</taxon>
        <taxon>Embryophyta</taxon>
        <taxon>Tracheophyta</taxon>
        <taxon>Spermatophyta</taxon>
        <taxon>Magnoliopsida</taxon>
        <taxon>eudicotyledons</taxon>
        <taxon>Gunneridae</taxon>
        <taxon>Pentapetalae</taxon>
        <taxon>asterids</taxon>
        <taxon>lamiids</taxon>
        <taxon>Solanales</taxon>
        <taxon>Solanaceae</taxon>
        <taxon>Solanoideae</taxon>
        <taxon>Solaneae</taxon>
        <taxon>Solanum</taxon>
    </lineage>
</organism>
<dbReference type="GO" id="GO:0003676">
    <property type="term" value="F:nucleic acid binding"/>
    <property type="evidence" value="ECO:0007669"/>
    <property type="project" value="InterPro"/>
</dbReference>
<dbReference type="PANTHER" id="PTHR47723:SF7">
    <property type="entry name" value="RNASE H FAMILY PROTEIN"/>
    <property type="match status" value="1"/>
</dbReference>
<dbReference type="EnsemblPlants" id="PGSC0003DMT400095978">
    <property type="protein sequence ID" value="PGSC0003DMT400095978"/>
    <property type="gene ID" value="PGSC0003DMG400045549"/>
</dbReference>
<keyword evidence="3" id="KW-1185">Reference proteome</keyword>
<reference evidence="2" key="2">
    <citation type="submission" date="2015-06" db="UniProtKB">
        <authorList>
            <consortium name="EnsemblPlants"/>
        </authorList>
    </citation>
    <scope>IDENTIFICATION</scope>
    <source>
        <strain evidence="2">DM1-3 516 R44</strain>
    </source>
</reference>
<dbReference type="InterPro" id="IPR053151">
    <property type="entry name" value="RNase_H-like"/>
</dbReference>
<dbReference type="Proteomes" id="UP000011115">
    <property type="component" value="Unassembled WGS sequence"/>
</dbReference>
<dbReference type="Pfam" id="PF13456">
    <property type="entry name" value="RVT_3"/>
    <property type="match status" value="1"/>
</dbReference>
<dbReference type="PANTHER" id="PTHR47723">
    <property type="entry name" value="OS05G0353850 PROTEIN"/>
    <property type="match status" value="1"/>
</dbReference>
<dbReference type="CDD" id="cd06222">
    <property type="entry name" value="RNase_H_like"/>
    <property type="match status" value="1"/>
</dbReference>
<dbReference type="HOGENOM" id="CLU_140030_0_0_1"/>
<dbReference type="InParanoid" id="M1DXG1"/>
<dbReference type="PaxDb" id="4113-PGSC0003DMT400095978"/>
<dbReference type="SUPFAM" id="SSF53098">
    <property type="entry name" value="Ribonuclease H-like"/>
    <property type="match status" value="1"/>
</dbReference>
<dbReference type="InterPro" id="IPR036397">
    <property type="entry name" value="RNaseH_sf"/>
</dbReference>
<dbReference type="Gene3D" id="3.30.420.10">
    <property type="entry name" value="Ribonuclease H-like superfamily/Ribonuclease H"/>
    <property type="match status" value="1"/>
</dbReference>
<accession>M1DXG1</accession>
<dbReference type="InterPro" id="IPR012337">
    <property type="entry name" value="RNaseH-like_sf"/>
</dbReference>
<dbReference type="InterPro" id="IPR044730">
    <property type="entry name" value="RNase_H-like_dom_plant"/>
</dbReference>
<dbReference type="InterPro" id="IPR002156">
    <property type="entry name" value="RNaseH_domain"/>
</dbReference>
<evidence type="ECO:0000259" key="1">
    <source>
        <dbReference type="Pfam" id="PF13456"/>
    </source>
</evidence>
<proteinExistence type="predicted"/>
<evidence type="ECO:0000313" key="2">
    <source>
        <dbReference type="EnsemblPlants" id="PGSC0003DMT400095978"/>
    </source>
</evidence>
<reference evidence="3" key="1">
    <citation type="journal article" date="2011" name="Nature">
        <title>Genome sequence and analysis of the tuber crop potato.</title>
        <authorList>
            <consortium name="The Potato Genome Sequencing Consortium"/>
        </authorList>
    </citation>
    <scope>NUCLEOTIDE SEQUENCE [LARGE SCALE GENOMIC DNA]</scope>
    <source>
        <strain evidence="3">cv. DM1-3 516 R44</strain>
    </source>
</reference>
<name>M1DXG1_SOLTU</name>
<dbReference type="Gramene" id="PGSC0003DMT400095978">
    <property type="protein sequence ID" value="PGSC0003DMT400095978"/>
    <property type="gene ID" value="PGSC0003DMG400045549"/>
</dbReference>
<dbReference type="GO" id="GO:0004523">
    <property type="term" value="F:RNA-DNA hybrid ribonuclease activity"/>
    <property type="evidence" value="ECO:0007669"/>
    <property type="project" value="InterPro"/>
</dbReference>
<protein>
    <recommendedName>
        <fullName evidence="1">RNase H type-1 domain-containing protein</fullName>
    </recommendedName>
</protein>
<dbReference type="AlphaFoldDB" id="M1DXG1"/>
<sequence>MQTTRIDTNNQAESQAALRGLHWCVQHGYKKEILEVDSELLTKWLNNNAKTPWKIQYTINERRNIARQLEFFWYTQSYSNKNYYITTEDSYVKPGAQIRPLTRVIPQPYKEKKETKNARQHIGQFQKNINQVKNKRRYTSNKTTTTLDINNNMQTINREC</sequence>
<feature type="domain" description="RNase H type-1" evidence="1">
    <location>
        <begin position="6"/>
        <end position="72"/>
    </location>
</feature>
<evidence type="ECO:0000313" key="3">
    <source>
        <dbReference type="Proteomes" id="UP000011115"/>
    </source>
</evidence>